<comment type="caution">
    <text evidence="3">The sequence shown here is derived from an EMBL/GenBank/DDBJ whole genome shotgun (WGS) entry which is preliminary data.</text>
</comment>
<dbReference type="InterPro" id="IPR018711">
    <property type="entry name" value="NAGPA"/>
</dbReference>
<organism evidence="3 4">
    <name type="scientific">Candidatus Roizmanbacteria bacterium CG10_big_fil_rev_8_21_14_0_10_39_6</name>
    <dbReference type="NCBI Taxonomy" id="1974853"/>
    <lineage>
        <taxon>Bacteria</taxon>
        <taxon>Candidatus Roizmaniibacteriota</taxon>
    </lineage>
</organism>
<dbReference type="Pfam" id="PF09992">
    <property type="entry name" value="NAGPA"/>
    <property type="match status" value="1"/>
</dbReference>
<feature type="domain" description="Phosphodiester glycosidase" evidence="2">
    <location>
        <begin position="109"/>
        <end position="254"/>
    </location>
</feature>
<feature type="transmembrane region" description="Helical" evidence="1">
    <location>
        <begin position="26"/>
        <end position="42"/>
    </location>
</feature>
<dbReference type="AlphaFoldDB" id="A0A2M8KTM2"/>
<keyword evidence="1" id="KW-0812">Transmembrane</keyword>
<accession>A0A2M8KTM2</accession>
<evidence type="ECO:0000313" key="4">
    <source>
        <dbReference type="Proteomes" id="UP000229554"/>
    </source>
</evidence>
<keyword evidence="1" id="KW-0472">Membrane</keyword>
<protein>
    <recommendedName>
        <fullName evidence="2">Phosphodiester glycosidase domain-containing protein</fullName>
    </recommendedName>
</protein>
<sequence length="276" mass="31250">MGLHNLVLAILYLFYSVLYTYSMKKILFIVLIVYVFVVIFIVKNNVSKRVETSRNAKDVIVAKEETFPTVEMDAFKYSYILFRGGENTVVIQNTKQEDFLVLTERLACRYAINGNFYTTDYKPIGLVRINGTLVSHRIESVFFDGFLSIDTNAHGEIGLEPDYAMANVLQSGPLLIKNGELSSLIVQQDKQSRRSVALTTDTQDLYFLSVFNNDSRFSGPYLEDLPEIIAQIADQENVYVVWALNLDGGSASAIKTPYILLPEFKTVETIICIKFL</sequence>
<dbReference type="EMBL" id="PFED01000015">
    <property type="protein sequence ID" value="PJE63278.1"/>
    <property type="molecule type" value="Genomic_DNA"/>
</dbReference>
<dbReference type="Proteomes" id="UP000229554">
    <property type="component" value="Unassembled WGS sequence"/>
</dbReference>
<evidence type="ECO:0000256" key="1">
    <source>
        <dbReference type="SAM" id="Phobius"/>
    </source>
</evidence>
<proteinExistence type="predicted"/>
<evidence type="ECO:0000313" key="3">
    <source>
        <dbReference type="EMBL" id="PJE63278.1"/>
    </source>
</evidence>
<feature type="transmembrane region" description="Helical" evidence="1">
    <location>
        <begin position="6"/>
        <end position="21"/>
    </location>
</feature>
<evidence type="ECO:0000259" key="2">
    <source>
        <dbReference type="Pfam" id="PF09992"/>
    </source>
</evidence>
<keyword evidence="1" id="KW-1133">Transmembrane helix</keyword>
<gene>
    <name evidence="3" type="ORF">COU88_00375</name>
</gene>
<name>A0A2M8KTM2_9BACT</name>
<reference evidence="4" key="1">
    <citation type="submission" date="2017-09" db="EMBL/GenBank/DDBJ databases">
        <title>Depth-based differentiation of microbial function through sediment-hosted aquifers and enrichment of novel symbionts in the deep terrestrial subsurface.</title>
        <authorList>
            <person name="Probst A.J."/>
            <person name="Ladd B."/>
            <person name="Jarett J.K."/>
            <person name="Geller-Mcgrath D.E."/>
            <person name="Sieber C.M.K."/>
            <person name="Emerson J.B."/>
            <person name="Anantharaman K."/>
            <person name="Thomas B.C."/>
            <person name="Malmstrom R."/>
            <person name="Stieglmeier M."/>
            <person name="Klingl A."/>
            <person name="Woyke T."/>
            <person name="Ryan C.M."/>
            <person name="Banfield J.F."/>
        </authorList>
    </citation>
    <scope>NUCLEOTIDE SEQUENCE [LARGE SCALE GENOMIC DNA]</scope>
</reference>